<sequence length="130" mass="14961">MKEIVQFLVSLIIILPYLMTLFLFFSLKVSRKSSVRSFRIAADITVPLLFLSVCVLLRVVANIHADFFLLAGVLVTGIGFAVAERIRSKDFRIQYMLRNFWRMLFLILSLFYLVLLLLGVVKNVVEFLKG</sequence>
<keyword evidence="3" id="KW-1185">Reference proteome</keyword>
<keyword evidence="1" id="KW-0812">Transmembrane</keyword>
<dbReference type="InterPro" id="IPR024515">
    <property type="entry name" value="DUF3397"/>
</dbReference>
<feature type="transmembrane region" description="Helical" evidence="1">
    <location>
        <begin position="6"/>
        <end position="28"/>
    </location>
</feature>
<feature type="transmembrane region" description="Helical" evidence="1">
    <location>
        <begin position="67"/>
        <end position="83"/>
    </location>
</feature>
<feature type="transmembrane region" description="Helical" evidence="1">
    <location>
        <begin position="103"/>
        <end position="121"/>
    </location>
</feature>
<evidence type="ECO:0000256" key="1">
    <source>
        <dbReference type="SAM" id="Phobius"/>
    </source>
</evidence>
<feature type="transmembrane region" description="Helical" evidence="1">
    <location>
        <begin position="40"/>
        <end position="61"/>
    </location>
</feature>
<comment type="caution">
    <text evidence="2">The sequence shown here is derived from an EMBL/GenBank/DDBJ whole genome shotgun (WGS) entry which is preliminary data.</text>
</comment>
<name>A0ABR8PGD0_9BACL</name>
<protein>
    <submittedName>
        <fullName evidence="2">DUF3397 family protein</fullName>
    </submittedName>
</protein>
<dbReference type="EMBL" id="JACSQY010000001">
    <property type="protein sequence ID" value="MBD7907222.1"/>
    <property type="molecule type" value="Genomic_DNA"/>
</dbReference>
<evidence type="ECO:0000313" key="2">
    <source>
        <dbReference type="EMBL" id="MBD7907222.1"/>
    </source>
</evidence>
<gene>
    <name evidence="2" type="ORF">H9659_02580</name>
</gene>
<dbReference type="Proteomes" id="UP000659496">
    <property type="component" value="Unassembled WGS sequence"/>
</dbReference>
<reference evidence="2 3" key="1">
    <citation type="submission" date="2020-08" db="EMBL/GenBank/DDBJ databases">
        <title>A Genomic Blueprint of the Chicken Gut Microbiome.</title>
        <authorList>
            <person name="Gilroy R."/>
            <person name="Ravi A."/>
            <person name="Getino M."/>
            <person name="Pursley I."/>
            <person name="Horton D.L."/>
            <person name="Alikhan N.-F."/>
            <person name="Baker D."/>
            <person name="Gharbi K."/>
            <person name="Hall N."/>
            <person name="Watson M."/>
            <person name="Adriaenssens E.M."/>
            <person name="Foster-Nyarko E."/>
            <person name="Jarju S."/>
            <person name="Secka A."/>
            <person name="Antonio M."/>
            <person name="Oren A."/>
            <person name="Chaudhuri R."/>
            <person name="La Ragione R.M."/>
            <person name="Hildebrand F."/>
            <person name="Pallen M.J."/>
        </authorList>
    </citation>
    <scope>NUCLEOTIDE SEQUENCE [LARGE SCALE GENOMIC DNA]</scope>
    <source>
        <strain evidence="2 3">Sa3CUA8</strain>
    </source>
</reference>
<organism evidence="2 3">
    <name type="scientific">Sporosarcina gallistercoris</name>
    <dbReference type="NCBI Taxonomy" id="2762245"/>
    <lineage>
        <taxon>Bacteria</taxon>
        <taxon>Bacillati</taxon>
        <taxon>Bacillota</taxon>
        <taxon>Bacilli</taxon>
        <taxon>Bacillales</taxon>
        <taxon>Caryophanaceae</taxon>
        <taxon>Sporosarcina</taxon>
    </lineage>
</organism>
<accession>A0ABR8PGD0</accession>
<dbReference type="Pfam" id="PF11877">
    <property type="entry name" value="DUF3397"/>
    <property type="match status" value="1"/>
</dbReference>
<dbReference type="RefSeq" id="WP_191688377.1">
    <property type="nucleotide sequence ID" value="NZ_JACSQY010000001.1"/>
</dbReference>
<evidence type="ECO:0000313" key="3">
    <source>
        <dbReference type="Proteomes" id="UP000659496"/>
    </source>
</evidence>
<keyword evidence="1" id="KW-0472">Membrane</keyword>
<proteinExistence type="predicted"/>
<keyword evidence="1" id="KW-1133">Transmembrane helix</keyword>